<reference evidence="1 2" key="1">
    <citation type="submission" date="2018-03" db="EMBL/GenBank/DDBJ databases">
        <title>Genomes of Pezizomycetes fungi and the evolution of truffles.</title>
        <authorList>
            <person name="Murat C."/>
            <person name="Payen T."/>
            <person name="Noel B."/>
            <person name="Kuo A."/>
            <person name="Martin F.M."/>
        </authorList>
    </citation>
    <scope>NUCLEOTIDE SEQUENCE [LARGE SCALE GENOMIC DNA]</scope>
    <source>
        <strain evidence="1">091103-1</strain>
    </source>
</reference>
<gene>
    <name evidence="1" type="ORF">C7212DRAFT_347358</name>
</gene>
<organism evidence="1 2">
    <name type="scientific">Tuber magnatum</name>
    <name type="common">white Piedmont truffle</name>
    <dbReference type="NCBI Taxonomy" id="42249"/>
    <lineage>
        <taxon>Eukaryota</taxon>
        <taxon>Fungi</taxon>
        <taxon>Dikarya</taxon>
        <taxon>Ascomycota</taxon>
        <taxon>Pezizomycotina</taxon>
        <taxon>Pezizomycetes</taxon>
        <taxon>Pezizales</taxon>
        <taxon>Tuberaceae</taxon>
        <taxon>Tuber</taxon>
    </lineage>
</organism>
<dbReference type="EMBL" id="PYWC01000092">
    <property type="protein sequence ID" value="PWW72885.1"/>
    <property type="molecule type" value="Genomic_DNA"/>
</dbReference>
<accession>A0A317SEU9</accession>
<comment type="caution">
    <text evidence="1">The sequence shown here is derived from an EMBL/GenBank/DDBJ whole genome shotgun (WGS) entry which is preliminary data.</text>
</comment>
<dbReference type="OrthoDB" id="2142759at2759"/>
<name>A0A317SEU9_9PEZI</name>
<sequence length="122" mass="13844">MFEVPKARESVLLFQVCKVKREGGGRNAHFRHEVSNRDGKCVISGIINPEAHIQANNWSAFECHIFSLQHENLWDELGYGGTSVNPDDNYKIVVFDIDIFGLDGRVLDPIRRNPDDPHLVSN</sequence>
<evidence type="ECO:0000313" key="2">
    <source>
        <dbReference type="Proteomes" id="UP000246991"/>
    </source>
</evidence>
<protein>
    <submittedName>
        <fullName evidence="1">Uncharacterized protein</fullName>
    </submittedName>
</protein>
<dbReference type="AlphaFoldDB" id="A0A317SEU9"/>
<proteinExistence type="predicted"/>
<dbReference type="Proteomes" id="UP000246991">
    <property type="component" value="Unassembled WGS sequence"/>
</dbReference>
<keyword evidence="2" id="KW-1185">Reference proteome</keyword>
<dbReference type="STRING" id="42249.A0A317SEU9"/>
<evidence type="ECO:0000313" key="1">
    <source>
        <dbReference type="EMBL" id="PWW72885.1"/>
    </source>
</evidence>